<evidence type="ECO:0000256" key="1">
    <source>
        <dbReference type="ARBA" id="ARBA00022598"/>
    </source>
</evidence>
<gene>
    <name evidence="9" type="ORF">METZ01_LOCUS308546</name>
</gene>
<dbReference type="EMBL" id="UINC01097732">
    <property type="protein sequence ID" value="SVC55692.1"/>
    <property type="molecule type" value="Genomic_DNA"/>
</dbReference>
<accession>A0A382N7E2</accession>
<dbReference type="PANTHER" id="PTHR47917:SF1">
    <property type="entry name" value="COENZYME F420:L-GLUTAMATE LIGASE"/>
    <property type="match status" value="1"/>
</dbReference>
<keyword evidence="6" id="KW-0342">GTP-binding</keyword>
<evidence type="ECO:0000313" key="9">
    <source>
        <dbReference type="EMBL" id="SVC55692.1"/>
    </source>
</evidence>
<dbReference type="InterPro" id="IPR002847">
    <property type="entry name" value="F420-0_gamma-glut_ligase-dom"/>
</dbReference>
<keyword evidence="4" id="KW-0460">Magnesium</keyword>
<dbReference type="NCBIfam" id="TIGR01916">
    <property type="entry name" value="F420_cofE"/>
    <property type="match status" value="1"/>
</dbReference>
<protein>
    <recommendedName>
        <fullName evidence="8">Coenzyme F420:L-glutamate ligase-like domain-containing protein</fullName>
    </recommendedName>
</protein>
<evidence type="ECO:0000256" key="6">
    <source>
        <dbReference type="ARBA" id="ARBA00023134"/>
    </source>
</evidence>
<feature type="domain" description="Coenzyme F420:L-glutamate ligase-like" evidence="8">
    <location>
        <begin position="33"/>
        <end position="248"/>
    </location>
</feature>
<sequence>MKLSETNQSESRQSASAGNLNINEVRIIAIRDLPMVKVGDDIIDQIINAASKQGTPLKNKDIVVITQRIFSKAQGLVVPLDDYQPSSFAIEYAERTEKDPRLVEAVLQESTRIIRQVGGVLITETKHGFKCANAGVDGSNVGGDDLISLLPKDPDQDCQQVCDIIKVRLGLDVGVVMTDTFGRPWRHGQTNVAIGVAGMQPMRDYVGANDLDGKELRVTTICVADEIAGSAELVMGKLDAVPAAIVRGYPFEISRGSASEIVRETPLDLFP</sequence>
<evidence type="ECO:0000256" key="2">
    <source>
        <dbReference type="ARBA" id="ARBA00022723"/>
    </source>
</evidence>
<keyword evidence="5" id="KW-0630">Potassium</keyword>
<evidence type="ECO:0000259" key="8">
    <source>
        <dbReference type="Pfam" id="PF01996"/>
    </source>
</evidence>
<keyword evidence="7" id="KW-0464">Manganese</keyword>
<evidence type="ECO:0000256" key="5">
    <source>
        <dbReference type="ARBA" id="ARBA00022958"/>
    </source>
</evidence>
<evidence type="ECO:0000256" key="3">
    <source>
        <dbReference type="ARBA" id="ARBA00022741"/>
    </source>
</evidence>
<dbReference type="GO" id="GO:0005525">
    <property type="term" value="F:GTP binding"/>
    <property type="evidence" value="ECO:0007669"/>
    <property type="project" value="UniProtKB-KW"/>
</dbReference>
<dbReference type="PANTHER" id="PTHR47917">
    <property type="match status" value="1"/>
</dbReference>
<proteinExistence type="predicted"/>
<evidence type="ECO:0000256" key="4">
    <source>
        <dbReference type="ARBA" id="ARBA00022842"/>
    </source>
</evidence>
<dbReference type="SUPFAM" id="SSF144010">
    <property type="entry name" value="CofE-like"/>
    <property type="match status" value="1"/>
</dbReference>
<keyword evidence="2" id="KW-0479">Metal-binding</keyword>
<dbReference type="GO" id="GO:0052618">
    <property type="term" value="F:coenzyme F420-0:L-glutamate ligase activity"/>
    <property type="evidence" value="ECO:0007669"/>
    <property type="project" value="TreeGrafter"/>
</dbReference>
<evidence type="ECO:0000256" key="7">
    <source>
        <dbReference type="ARBA" id="ARBA00023211"/>
    </source>
</evidence>
<keyword evidence="1" id="KW-0436">Ligase</keyword>
<keyword evidence="3" id="KW-0547">Nucleotide-binding</keyword>
<dbReference type="InterPro" id="IPR008225">
    <property type="entry name" value="F420-0_g-glutamyl_ligase"/>
</dbReference>
<dbReference type="Pfam" id="PF01996">
    <property type="entry name" value="F420_ligase"/>
    <property type="match status" value="1"/>
</dbReference>
<dbReference type="AlphaFoldDB" id="A0A382N7E2"/>
<dbReference type="Gene3D" id="3.90.1660.10">
    <property type="entry name" value="CofE-like domain"/>
    <property type="match status" value="1"/>
</dbReference>
<dbReference type="GO" id="GO:0046872">
    <property type="term" value="F:metal ion binding"/>
    <property type="evidence" value="ECO:0007669"/>
    <property type="project" value="UniProtKB-KW"/>
</dbReference>
<reference evidence="9" key="1">
    <citation type="submission" date="2018-05" db="EMBL/GenBank/DDBJ databases">
        <authorList>
            <person name="Lanie J.A."/>
            <person name="Ng W.-L."/>
            <person name="Kazmierczak K.M."/>
            <person name="Andrzejewski T.M."/>
            <person name="Davidsen T.M."/>
            <person name="Wayne K.J."/>
            <person name="Tettelin H."/>
            <person name="Glass J.I."/>
            <person name="Rusch D."/>
            <person name="Podicherti R."/>
            <person name="Tsui H.-C.T."/>
            <person name="Winkler M.E."/>
        </authorList>
    </citation>
    <scope>NUCLEOTIDE SEQUENCE</scope>
</reference>
<dbReference type="Gene3D" id="3.30.1330.100">
    <property type="entry name" value="CofE-like"/>
    <property type="match status" value="1"/>
</dbReference>
<organism evidence="9">
    <name type="scientific">marine metagenome</name>
    <dbReference type="NCBI Taxonomy" id="408172"/>
    <lineage>
        <taxon>unclassified sequences</taxon>
        <taxon>metagenomes</taxon>
        <taxon>ecological metagenomes</taxon>
    </lineage>
</organism>
<name>A0A382N7E2_9ZZZZ</name>